<evidence type="ECO:0000313" key="2">
    <source>
        <dbReference type="Proteomes" id="UP000821845"/>
    </source>
</evidence>
<reference evidence="1" key="1">
    <citation type="submission" date="2020-05" db="EMBL/GenBank/DDBJ databases">
        <title>Large-scale comparative analyses of tick genomes elucidate their genetic diversity and vector capacities.</title>
        <authorList>
            <person name="Jia N."/>
            <person name="Wang J."/>
            <person name="Shi W."/>
            <person name="Du L."/>
            <person name="Sun Y."/>
            <person name="Zhan W."/>
            <person name="Jiang J."/>
            <person name="Wang Q."/>
            <person name="Zhang B."/>
            <person name="Ji P."/>
            <person name="Sakyi L.B."/>
            <person name="Cui X."/>
            <person name="Yuan T."/>
            <person name="Jiang B."/>
            <person name="Yang W."/>
            <person name="Lam T.T.-Y."/>
            <person name="Chang Q."/>
            <person name="Ding S."/>
            <person name="Wang X."/>
            <person name="Zhu J."/>
            <person name="Ruan X."/>
            <person name="Zhao L."/>
            <person name="Wei J."/>
            <person name="Que T."/>
            <person name="Du C."/>
            <person name="Cheng J."/>
            <person name="Dai P."/>
            <person name="Han X."/>
            <person name="Huang E."/>
            <person name="Gao Y."/>
            <person name="Liu J."/>
            <person name="Shao H."/>
            <person name="Ye R."/>
            <person name="Li L."/>
            <person name="Wei W."/>
            <person name="Wang X."/>
            <person name="Wang C."/>
            <person name="Yang T."/>
            <person name="Huo Q."/>
            <person name="Li W."/>
            <person name="Guo W."/>
            <person name="Chen H."/>
            <person name="Zhou L."/>
            <person name="Ni X."/>
            <person name="Tian J."/>
            <person name="Zhou Y."/>
            <person name="Sheng Y."/>
            <person name="Liu T."/>
            <person name="Pan Y."/>
            <person name="Xia L."/>
            <person name="Li J."/>
            <person name="Zhao F."/>
            <person name="Cao W."/>
        </authorList>
    </citation>
    <scope>NUCLEOTIDE SEQUENCE</scope>
    <source>
        <strain evidence="1">Hyas-2018</strain>
    </source>
</reference>
<organism evidence="1 2">
    <name type="scientific">Hyalomma asiaticum</name>
    <name type="common">Tick</name>
    <dbReference type="NCBI Taxonomy" id="266040"/>
    <lineage>
        <taxon>Eukaryota</taxon>
        <taxon>Metazoa</taxon>
        <taxon>Ecdysozoa</taxon>
        <taxon>Arthropoda</taxon>
        <taxon>Chelicerata</taxon>
        <taxon>Arachnida</taxon>
        <taxon>Acari</taxon>
        <taxon>Parasitiformes</taxon>
        <taxon>Ixodida</taxon>
        <taxon>Ixodoidea</taxon>
        <taxon>Ixodidae</taxon>
        <taxon>Hyalomminae</taxon>
        <taxon>Hyalomma</taxon>
    </lineage>
</organism>
<dbReference type="Proteomes" id="UP000821845">
    <property type="component" value="Chromosome 7"/>
</dbReference>
<gene>
    <name evidence="1" type="ORF">HPB50_021047</name>
</gene>
<evidence type="ECO:0000313" key="1">
    <source>
        <dbReference type="EMBL" id="KAH6926657.1"/>
    </source>
</evidence>
<keyword evidence="2" id="KW-1185">Reference proteome</keyword>
<accession>A0ACB7RUN9</accession>
<proteinExistence type="predicted"/>
<protein>
    <submittedName>
        <fullName evidence="1">Uncharacterized protein</fullName>
    </submittedName>
</protein>
<sequence length="146" mass="15649">MMHVVDWFPTLLSATGVSNTLKDIDGVNQWPIIRDGVGKAPRTGFVYNFDSKDEKLFGAISSSGGLVDCLDPVLTPCEKVGGKDFTINQVESVFAHAEKLVCGNYKRGSASCKALPKLPALGPHDRKVASYIELIIEGVDAIAPSN</sequence>
<name>A0ACB7RUN9_HYAAI</name>
<dbReference type="EMBL" id="CM023487">
    <property type="protein sequence ID" value="KAH6926657.1"/>
    <property type="molecule type" value="Genomic_DNA"/>
</dbReference>
<comment type="caution">
    <text evidence="1">The sequence shown here is derived from an EMBL/GenBank/DDBJ whole genome shotgun (WGS) entry which is preliminary data.</text>
</comment>